<dbReference type="GO" id="GO:0005881">
    <property type="term" value="C:cytoplasmic microtubule"/>
    <property type="evidence" value="ECO:0007669"/>
    <property type="project" value="TreeGrafter"/>
</dbReference>
<feature type="compositionally biased region" description="Polar residues" evidence="6">
    <location>
        <begin position="258"/>
        <end position="276"/>
    </location>
</feature>
<feature type="region of interest" description="Disordered" evidence="6">
    <location>
        <begin position="565"/>
        <end position="820"/>
    </location>
</feature>
<feature type="region of interest" description="Disordered" evidence="6">
    <location>
        <begin position="258"/>
        <end position="279"/>
    </location>
</feature>
<dbReference type="GO" id="GO:0005876">
    <property type="term" value="C:spindle microtubule"/>
    <property type="evidence" value="ECO:0007669"/>
    <property type="project" value="TreeGrafter"/>
</dbReference>
<accession>A0A0J1BCA9</accession>
<dbReference type="Gene3D" id="1.25.10.10">
    <property type="entry name" value="Leucine-rich Repeat Variant"/>
    <property type="match status" value="2"/>
</dbReference>
<feature type="compositionally biased region" description="Low complexity" evidence="6">
    <location>
        <begin position="775"/>
        <end position="817"/>
    </location>
</feature>
<dbReference type="InterPro" id="IPR011989">
    <property type="entry name" value="ARM-like"/>
</dbReference>
<evidence type="ECO:0000313" key="8">
    <source>
        <dbReference type="EMBL" id="KLT45659.1"/>
    </source>
</evidence>
<reference evidence="8 9" key="1">
    <citation type="submission" date="2015-03" db="EMBL/GenBank/DDBJ databases">
        <title>Genomics and transcriptomics of the oil-accumulating basidiomycete yeast T. oleaginosus allow insights into substrate utilization and the diverse evolutionary trajectories of mating systems in fungi.</title>
        <authorList>
            <consortium name="DOE Joint Genome Institute"/>
            <person name="Kourist R."/>
            <person name="Kracht O."/>
            <person name="Bracharz F."/>
            <person name="Lipzen A."/>
            <person name="Nolan M."/>
            <person name="Ohm R."/>
            <person name="Grigoriev I."/>
            <person name="Sun S."/>
            <person name="Heitman J."/>
            <person name="Bruck T."/>
            <person name="Nowrousian M."/>
        </authorList>
    </citation>
    <scope>NUCLEOTIDE SEQUENCE [LARGE SCALE GENOMIC DNA]</scope>
    <source>
        <strain evidence="8 9">IBC0246</strain>
    </source>
</reference>
<dbReference type="SMART" id="SM01349">
    <property type="entry name" value="TOG"/>
    <property type="match status" value="2"/>
</dbReference>
<comment type="subcellular location">
    <subcellularLocation>
        <location evidence="1">Cytoplasm</location>
        <location evidence="1">Cytoskeleton</location>
        <location evidence="1">Spindle</location>
    </subcellularLocation>
</comment>
<dbReference type="GO" id="GO:0005815">
    <property type="term" value="C:microtubule organizing center"/>
    <property type="evidence" value="ECO:0007669"/>
    <property type="project" value="TreeGrafter"/>
</dbReference>
<evidence type="ECO:0000256" key="3">
    <source>
        <dbReference type="ARBA" id="ARBA00022618"/>
    </source>
</evidence>
<dbReference type="Pfam" id="PF12348">
    <property type="entry name" value="CLASP_N"/>
    <property type="match status" value="1"/>
</dbReference>
<feature type="compositionally biased region" description="Basic and acidic residues" evidence="6">
    <location>
        <begin position="692"/>
        <end position="707"/>
    </location>
</feature>
<feature type="non-terminal residue" evidence="8">
    <location>
        <position position="1180"/>
    </location>
</feature>
<feature type="compositionally biased region" description="Low complexity" evidence="6">
    <location>
        <begin position="722"/>
        <end position="764"/>
    </location>
</feature>
<keyword evidence="9" id="KW-1185">Reference proteome</keyword>
<gene>
    <name evidence="8" type="ORF">CC85DRAFT_282280</name>
</gene>
<evidence type="ECO:0000256" key="1">
    <source>
        <dbReference type="ARBA" id="ARBA00004186"/>
    </source>
</evidence>
<keyword evidence="3" id="KW-0132">Cell division</keyword>
<evidence type="ECO:0000256" key="6">
    <source>
        <dbReference type="SAM" id="MobiDB-lite"/>
    </source>
</evidence>
<dbReference type="OrthoDB" id="46159at2759"/>
<comment type="similarity">
    <text evidence="2">Belongs to the CLASP family.</text>
</comment>
<feature type="compositionally biased region" description="Polar residues" evidence="6">
    <location>
        <begin position="677"/>
        <end position="687"/>
    </location>
</feature>
<dbReference type="SUPFAM" id="SSF48371">
    <property type="entry name" value="ARM repeat"/>
    <property type="match status" value="1"/>
</dbReference>
<keyword evidence="5" id="KW-0498">Mitosis</keyword>
<dbReference type="STRING" id="879819.A0A0J1BCA9"/>
<proteinExistence type="inferred from homology"/>
<evidence type="ECO:0000313" key="9">
    <source>
        <dbReference type="Proteomes" id="UP000053611"/>
    </source>
</evidence>
<dbReference type="AlphaFoldDB" id="A0A0J1BCA9"/>
<dbReference type="EMBL" id="KQ087180">
    <property type="protein sequence ID" value="KLT45659.1"/>
    <property type="molecule type" value="Genomic_DNA"/>
</dbReference>
<dbReference type="GO" id="GO:0008017">
    <property type="term" value="F:microtubule binding"/>
    <property type="evidence" value="ECO:0007669"/>
    <property type="project" value="TreeGrafter"/>
</dbReference>
<dbReference type="InterPro" id="IPR034085">
    <property type="entry name" value="TOG"/>
</dbReference>
<dbReference type="Proteomes" id="UP000053611">
    <property type="component" value="Unassembled WGS sequence"/>
</dbReference>
<evidence type="ECO:0000256" key="5">
    <source>
        <dbReference type="ARBA" id="ARBA00022776"/>
    </source>
</evidence>
<dbReference type="GeneID" id="28982529"/>
<evidence type="ECO:0000256" key="4">
    <source>
        <dbReference type="ARBA" id="ARBA00022701"/>
    </source>
</evidence>
<feature type="region of interest" description="Disordered" evidence="6">
    <location>
        <begin position="523"/>
        <end position="550"/>
    </location>
</feature>
<dbReference type="InterPro" id="IPR016024">
    <property type="entry name" value="ARM-type_fold"/>
</dbReference>
<dbReference type="InterPro" id="IPR024395">
    <property type="entry name" value="CLASP_N_dom"/>
</dbReference>
<dbReference type="GO" id="GO:0090307">
    <property type="term" value="P:mitotic spindle assembly"/>
    <property type="evidence" value="ECO:0007669"/>
    <property type="project" value="TreeGrafter"/>
</dbReference>
<feature type="domain" description="TOG" evidence="7">
    <location>
        <begin position="17"/>
        <end position="257"/>
    </location>
</feature>
<dbReference type="PANTHER" id="PTHR21567:SF9">
    <property type="entry name" value="CLIP-ASSOCIATING PROTEIN"/>
    <property type="match status" value="1"/>
</dbReference>
<dbReference type="GO" id="GO:0051301">
    <property type="term" value="P:cell division"/>
    <property type="evidence" value="ECO:0007669"/>
    <property type="project" value="UniProtKB-KW"/>
</dbReference>
<dbReference type="PANTHER" id="PTHR21567">
    <property type="entry name" value="CLASP"/>
    <property type="match status" value="1"/>
</dbReference>
<protein>
    <recommendedName>
        <fullName evidence="7">TOG domain-containing protein</fullName>
    </recommendedName>
</protein>
<keyword evidence="5" id="KW-0131">Cell cycle</keyword>
<feature type="domain" description="TOG" evidence="7">
    <location>
        <begin position="294"/>
        <end position="533"/>
    </location>
</feature>
<dbReference type="GO" id="GO:1990023">
    <property type="term" value="C:mitotic spindle midzone"/>
    <property type="evidence" value="ECO:0007669"/>
    <property type="project" value="TreeGrafter"/>
</dbReference>
<organism evidence="8 9">
    <name type="scientific">Cutaneotrichosporon oleaginosum</name>
    <dbReference type="NCBI Taxonomy" id="879819"/>
    <lineage>
        <taxon>Eukaryota</taxon>
        <taxon>Fungi</taxon>
        <taxon>Dikarya</taxon>
        <taxon>Basidiomycota</taxon>
        <taxon>Agaricomycotina</taxon>
        <taxon>Tremellomycetes</taxon>
        <taxon>Trichosporonales</taxon>
        <taxon>Trichosporonaceae</taxon>
        <taxon>Cutaneotrichosporon</taxon>
    </lineage>
</organism>
<keyword evidence="4" id="KW-0493">Microtubule</keyword>
<name>A0A0J1BCA9_9TREE</name>
<sequence>MAVKTVTEDEIGAFLSDLRAGDADKRVNLITHWGLKLEGITELPERGVDAITMLVGPFVRSPNHLLVTSTLNNFLLTFLPLIPTSPPSHLKLALSCILPGLIEKLNDPKERLSAPARECLGLLGSKAYSSESLTVSQGPRAKEKDGVVSQWEAAVKDALSGRAPRAKIEILKLLLTMRSDPNIKLPLKPWLASLVNLLEDSDGVVRDQAREAVVALLSPPTTPPAARTEFKKLLLARNVRKSIADAILTRILGGASVPSTPMPQQASAETSDTTRAPTPASEDVEVVYVAGARDLELEFKAMIPHFEGKETEHNWGPRERSLLRIRGMLRGKVFAKQPEAFLAGLKGGIVDGISRTLMSLRTTLAQQSCALVQELAETLGPSFDPSAEALLPTLGKMAGLTKRMIAERSQKGVDAIIKHSNVHQRILLSHINAAMTDKSAQARQYGATHLRTLLDSPNAKSILHDGLLDQVEQMVKRGLADVNPAVREQGRTTFWIFERYFSQPAAKILAGLDATARKQLERAIQQRPGTGEDVTPAVRPSPKPRASSAMSAMIAAKRAQVAAEKATATATQMSAEVAPQTSSRQPAARDIGNPPSASPPPVPAMSTLSLSRGPEPVTEVALGDTEAATPARSPIALMARRTASSPATPTRLPRPGSSRTPQSASPPPPISPASSAHTVSNRASSQKRVARLSREVRPPSLDRRQSDAGRSPPNHNAHNGQPSSSPVSRLSVLPRPIGTVMSGASSDVSGRSRSSSLARTLSRSPPGPTDSPLQAFRAPGSAAPAPRRVASAPLSATRPSITPRSTSSSNRPRTTQPPLIPEAHTYFAYRDPAEEARHAQAQQGLSAAKQLLEFDDDDDEVIQTAPMTPVRGLRGSNMATMAMGRGPLNELKRREWEDSPLPMTPKLIKKLENSGYERSWWTTRRKLLDEATTLSSTKSEEIEAEVAALVDQPSVKSLKRIARFSAECSISEASDQNNNCNRELWVENRLFDRILDGLLACLDPQQPPAILEQALVTLWELVQNQWALFEAQSREDALLDRLFDLRTSGDHTVLESTNAMVSLLVEVCNPPFLLSQLEAALRRFLVAHEGEAVSREGARVRTAGYTYALNAMGMCILKLPREAVEGEAKRRSHIVVERSIRTSQCPRARQATVSSWPCSACSRTTPAHSTYSLALPQRSV</sequence>
<evidence type="ECO:0000256" key="2">
    <source>
        <dbReference type="ARBA" id="ARBA00009549"/>
    </source>
</evidence>
<evidence type="ECO:0000259" key="7">
    <source>
        <dbReference type="SMART" id="SM01349"/>
    </source>
</evidence>